<dbReference type="InterPro" id="IPR005225">
    <property type="entry name" value="Small_GTP-bd"/>
</dbReference>
<dbReference type="Gene3D" id="3.40.50.11420">
    <property type="match status" value="1"/>
</dbReference>
<accession>A0A2J8AE48</accession>
<dbReference type="InterPro" id="IPR006073">
    <property type="entry name" value="GTP-bd"/>
</dbReference>
<dbReference type="GO" id="GO:0002098">
    <property type="term" value="P:tRNA wobble uridine modification"/>
    <property type="evidence" value="ECO:0007669"/>
    <property type="project" value="TreeGrafter"/>
</dbReference>
<dbReference type="GO" id="GO:0005525">
    <property type="term" value="F:GTP binding"/>
    <property type="evidence" value="ECO:0007669"/>
    <property type="project" value="InterPro"/>
</dbReference>
<dbReference type="PANTHER" id="PTHR42714:SF6">
    <property type="entry name" value="TRANSLATION INITIATION FACTOR IF-2"/>
    <property type="match status" value="1"/>
</dbReference>
<keyword evidence="4" id="KW-1185">Reference proteome</keyword>
<evidence type="ECO:0000259" key="2">
    <source>
        <dbReference type="Pfam" id="PF01926"/>
    </source>
</evidence>
<protein>
    <submittedName>
        <fullName evidence="3">GTPase Der</fullName>
    </submittedName>
</protein>
<feature type="domain" description="G" evidence="2">
    <location>
        <begin position="181"/>
        <end position="270"/>
    </location>
</feature>
<dbReference type="OrthoDB" id="188276at2759"/>
<feature type="region of interest" description="Disordered" evidence="1">
    <location>
        <begin position="53"/>
        <end position="104"/>
    </location>
</feature>
<evidence type="ECO:0000313" key="3">
    <source>
        <dbReference type="EMBL" id="PNH10798.1"/>
    </source>
</evidence>
<organism evidence="3 4">
    <name type="scientific">Tetrabaena socialis</name>
    <dbReference type="NCBI Taxonomy" id="47790"/>
    <lineage>
        <taxon>Eukaryota</taxon>
        <taxon>Viridiplantae</taxon>
        <taxon>Chlorophyta</taxon>
        <taxon>core chlorophytes</taxon>
        <taxon>Chlorophyceae</taxon>
        <taxon>CS clade</taxon>
        <taxon>Chlamydomonadales</taxon>
        <taxon>Tetrabaenaceae</taxon>
        <taxon>Tetrabaena</taxon>
    </lineage>
</organism>
<feature type="compositionally biased region" description="Low complexity" evidence="1">
    <location>
        <begin position="77"/>
        <end position="98"/>
    </location>
</feature>
<dbReference type="Gene3D" id="3.40.50.300">
    <property type="entry name" value="P-loop containing nucleotide triphosphate hydrolases"/>
    <property type="match status" value="1"/>
</dbReference>
<dbReference type="GO" id="GO:0030488">
    <property type="term" value="P:tRNA methylation"/>
    <property type="evidence" value="ECO:0007669"/>
    <property type="project" value="TreeGrafter"/>
</dbReference>
<dbReference type="GO" id="GO:0005737">
    <property type="term" value="C:cytoplasm"/>
    <property type="evidence" value="ECO:0007669"/>
    <property type="project" value="TreeGrafter"/>
</dbReference>
<proteinExistence type="predicted"/>
<dbReference type="PRINTS" id="PR00326">
    <property type="entry name" value="GTP1OBG"/>
</dbReference>
<dbReference type="AlphaFoldDB" id="A0A2J8AE48"/>
<sequence>MASLRAVLRTSPGLAPCAGARESAVAPRPVSPRAAHLRRVGLVPSTTQVPYKDAHENHANSNSNSHSLGPAPAGSSATTHAAVHGTAATTARPGAAPAEQWQPVSSLRPLSGPIASASTRRLALAPLRPLATAAAATSHAPHRRAATVCAAAAPSAAAAPARPSSDGSGSTTAHGIPRIHIGFFGIMNSGKSTLVNALTQHQACIVDPTPGTTADVKTVLLELHALGPTKLLDTAGLDQLGSLGEKKRRKALSTLKECDVAVIVVDTETLARARSLPGYRLEDALGWERRIMAKVAKYGVFPMLLLNVKGTTHAGPAEAEAMLAEVHTALDPERKMPALALDLEATELHERSILCCDFIEAGARLSPRWAKPPPDCLPRWCLGRNAMLLMVDPMGTEMAQDRLRAQAMVQEEAIRHWATVLSVRLDLDAARGKLGPEAREAEREHFNAMLQMLAANQGPSLVVTDSQAVDVVHPWTLDAQSGQPLVPFTTFSIAMAYQQSGGRLEVFVEDHLPPSEPRAGVYPWIELD</sequence>
<dbReference type="EMBL" id="PGGS01000046">
    <property type="protein sequence ID" value="PNH10798.1"/>
    <property type="molecule type" value="Genomic_DNA"/>
</dbReference>
<reference evidence="3 4" key="1">
    <citation type="journal article" date="2017" name="Mol. Biol. Evol.">
        <title>The 4-celled Tetrabaena socialis nuclear genome reveals the essential components for genetic control of cell number at the origin of multicellularity in the volvocine lineage.</title>
        <authorList>
            <person name="Featherston J."/>
            <person name="Arakaki Y."/>
            <person name="Hanschen E.R."/>
            <person name="Ferris P.J."/>
            <person name="Michod R.E."/>
            <person name="Olson B.J.S.C."/>
            <person name="Nozaki H."/>
            <person name="Durand P.M."/>
        </authorList>
    </citation>
    <scope>NUCLEOTIDE SEQUENCE [LARGE SCALE GENOMIC DNA]</scope>
    <source>
        <strain evidence="3 4">NIES-571</strain>
    </source>
</reference>
<dbReference type="SUPFAM" id="SSF52540">
    <property type="entry name" value="P-loop containing nucleoside triphosphate hydrolases"/>
    <property type="match status" value="1"/>
</dbReference>
<dbReference type="Proteomes" id="UP000236333">
    <property type="component" value="Unassembled WGS sequence"/>
</dbReference>
<evidence type="ECO:0000313" key="4">
    <source>
        <dbReference type="Proteomes" id="UP000236333"/>
    </source>
</evidence>
<dbReference type="NCBIfam" id="TIGR00231">
    <property type="entry name" value="small_GTP"/>
    <property type="match status" value="1"/>
</dbReference>
<feature type="compositionally biased region" description="Low complexity" evidence="1">
    <location>
        <begin position="23"/>
        <end position="32"/>
    </location>
</feature>
<dbReference type="Pfam" id="PF01926">
    <property type="entry name" value="MMR_HSR1"/>
    <property type="match status" value="1"/>
</dbReference>
<name>A0A2J8AE48_9CHLO</name>
<feature type="region of interest" description="Disordered" evidence="1">
    <location>
        <begin position="1"/>
        <end position="32"/>
    </location>
</feature>
<dbReference type="InterPro" id="IPR027417">
    <property type="entry name" value="P-loop_NTPase"/>
</dbReference>
<gene>
    <name evidence="3" type="ORF">TSOC_002437</name>
</gene>
<comment type="caution">
    <text evidence="3">The sequence shown here is derived from an EMBL/GenBank/DDBJ whole genome shotgun (WGS) entry which is preliminary data.</text>
</comment>
<dbReference type="PANTHER" id="PTHR42714">
    <property type="entry name" value="TRNA MODIFICATION GTPASE GTPBP3"/>
    <property type="match status" value="1"/>
</dbReference>
<evidence type="ECO:0000256" key="1">
    <source>
        <dbReference type="SAM" id="MobiDB-lite"/>
    </source>
</evidence>